<keyword evidence="4" id="KW-0862">Zinc</keyword>
<evidence type="ECO:0000256" key="4">
    <source>
        <dbReference type="ARBA" id="ARBA00022833"/>
    </source>
</evidence>
<organism evidence="7 8">
    <name type="scientific">Parasitella parasitica</name>
    <dbReference type="NCBI Taxonomy" id="35722"/>
    <lineage>
        <taxon>Eukaryota</taxon>
        <taxon>Fungi</taxon>
        <taxon>Fungi incertae sedis</taxon>
        <taxon>Mucoromycota</taxon>
        <taxon>Mucoromycotina</taxon>
        <taxon>Mucoromycetes</taxon>
        <taxon>Mucorales</taxon>
        <taxon>Mucorineae</taxon>
        <taxon>Mucoraceae</taxon>
        <taxon>Parasitella</taxon>
    </lineage>
</organism>
<dbReference type="InterPro" id="IPR036869">
    <property type="entry name" value="J_dom_sf"/>
</dbReference>
<dbReference type="PROSITE" id="PS50076">
    <property type="entry name" value="DNAJ_2"/>
    <property type="match status" value="1"/>
</dbReference>
<dbReference type="CDD" id="cd10747">
    <property type="entry name" value="DnaJ_C"/>
    <property type="match status" value="1"/>
</dbReference>
<dbReference type="GO" id="GO:0006457">
    <property type="term" value="P:protein folding"/>
    <property type="evidence" value="ECO:0007669"/>
    <property type="project" value="InterPro"/>
</dbReference>
<feature type="domain" description="J" evidence="6">
    <location>
        <begin position="4"/>
        <end position="61"/>
    </location>
</feature>
<evidence type="ECO:0000256" key="3">
    <source>
        <dbReference type="ARBA" id="ARBA00022771"/>
    </source>
</evidence>
<dbReference type="SUPFAM" id="SSF57938">
    <property type="entry name" value="DnaJ/Hsp40 cysteine-rich domain"/>
    <property type="match status" value="1"/>
</dbReference>
<dbReference type="GO" id="GO:0051082">
    <property type="term" value="F:unfolded protein binding"/>
    <property type="evidence" value="ECO:0007669"/>
    <property type="project" value="InterPro"/>
</dbReference>
<dbReference type="SMART" id="SM00271">
    <property type="entry name" value="DnaJ"/>
    <property type="match status" value="1"/>
</dbReference>
<accession>A0A0B7NQE8</accession>
<gene>
    <name evidence="7" type="primary">PARPA_11503.1 scaffold 44147</name>
</gene>
<dbReference type="InterPro" id="IPR008971">
    <property type="entry name" value="HSP40/DnaJ_pept-bd"/>
</dbReference>
<dbReference type="Gene3D" id="2.10.230.10">
    <property type="entry name" value="Heat shock protein DnaJ, cysteine-rich domain"/>
    <property type="match status" value="1"/>
</dbReference>
<evidence type="ECO:0000256" key="1">
    <source>
        <dbReference type="ARBA" id="ARBA00022723"/>
    </source>
</evidence>
<evidence type="ECO:0000256" key="5">
    <source>
        <dbReference type="SAM" id="MobiDB-lite"/>
    </source>
</evidence>
<dbReference type="GO" id="GO:0030544">
    <property type="term" value="F:Hsp70 protein binding"/>
    <property type="evidence" value="ECO:0007669"/>
    <property type="project" value="InterPro"/>
</dbReference>
<name>A0A0B7NQE8_9FUNG</name>
<dbReference type="PANTHER" id="PTHR43888">
    <property type="entry name" value="DNAJ-LIKE-2, ISOFORM A-RELATED"/>
    <property type="match status" value="1"/>
</dbReference>
<dbReference type="SUPFAM" id="SSF49493">
    <property type="entry name" value="HSP40/DnaJ peptide-binding domain"/>
    <property type="match status" value="2"/>
</dbReference>
<evidence type="ECO:0000259" key="6">
    <source>
        <dbReference type="PROSITE" id="PS50076"/>
    </source>
</evidence>
<evidence type="ECO:0000313" key="7">
    <source>
        <dbReference type="EMBL" id="CEP17209.1"/>
    </source>
</evidence>
<keyword evidence="3" id="KW-0863">Zinc-finger</keyword>
<keyword evidence="8" id="KW-1185">Reference proteome</keyword>
<feature type="region of interest" description="Disordered" evidence="5">
    <location>
        <begin position="93"/>
        <end position="131"/>
    </location>
</feature>
<keyword evidence="1" id="KW-0479">Metal-binding</keyword>
<evidence type="ECO:0000256" key="2">
    <source>
        <dbReference type="ARBA" id="ARBA00022737"/>
    </source>
</evidence>
<reference evidence="7 8" key="1">
    <citation type="submission" date="2014-09" db="EMBL/GenBank/DDBJ databases">
        <authorList>
            <person name="Ellenberger Sabrina"/>
        </authorList>
    </citation>
    <scope>NUCLEOTIDE SEQUENCE [LARGE SCALE GENOMIC DNA]</scope>
    <source>
        <strain evidence="7 8">CBS 412.66</strain>
    </source>
</reference>
<dbReference type="InterPro" id="IPR036410">
    <property type="entry name" value="HSP_DnaJ_Cys-rich_dom_sf"/>
</dbReference>
<feature type="region of interest" description="Disordered" evidence="5">
    <location>
        <begin position="460"/>
        <end position="484"/>
    </location>
</feature>
<keyword evidence="2" id="KW-0677">Repeat</keyword>
<dbReference type="InterPro" id="IPR002939">
    <property type="entry name" value="DnaJ_C"/>
</dbReference>
<dbReference type="OrthoDB" id="550424at2759"/>
<dbReference type="InterPro" id="IPR044713">
    <property type="entry name" value="DNJA1/2-like"/>
</dbReference>
<evidence type="ECO:0000313" key="8">
    <source>
        <dbReference type="Proteomes" id="UP000054107"/>
    </source>
</evidence>
<dbReference type="Pfam" id="PF01556">
    <property type="entry name" value="DnaJ_C"/>
    <property type="match status" value="1"/>
</dbReference>
<dbReference type="GO" id="GO:0008270">
    <property type="term" value="F:zinc ion binding"/>
    <property type="evidence" value="ECO:0007669"/>
    <property type="project" value="UniProtKB-KW"/>
</dbReference>
<sequence>MVEHLYKALGLQHGATLLEIKKAKEYHPDKNKEGAEKFKEISNAYSILCDSEKLSEYKRKNPSSEPTSASSYAGAGANGFEFPFDTGFFHFDFGYNSQPPPPPPPRNPRSQYTNAQASPPPPERPPRTNFDIRTKCSIELEDIYNGRKINLEYEKELTCNACKNERKQPNLKRYKECDRCGGSGLIKRYLDSRKAQTPIRCVFCKGSGKLKYYLDCQSCKGVHMKKCSTVIKTPKGVHDGQTLNIKGRGYLKPDRTKGSLRVEVDVLEHPVFKREGDNLRITTKISLKEAIMGFVDKKLCTHLDGRKVLITQMCGYTIRPHSQRRLPGEGMPIYGSKTDGHGDLIVTFDVEWQDTIQIPPSKAARDAINDIFQTNEHRNGKENVIIIEDDEGGEDLPANDQQANYEQPPAAATQTPSISGTVLDEKLEEFDGLDDTWEGSEDLEQSFDNFMEARSSFCTQSDTEDMPMSDAASFVDGSFEQNDS</sequence>
<dbReference type="FunFam" id="2.60.260.20:FF:000003">
    <property type="entry name" value="DnaJ subfamily A member 2"/>
    <property type="match status" value="1"/>
</dbReference>
<dbReference type="Gene3D" id="1.10.287.110">
    <property type="entry name" value="DnaJ domain"/>
    <property type="match status" value="1"/>
</dbReference>
<dbReference type="PRINTS" id="PR00625">
    <property type="entry name" value="JDOMAIN"/>
</dbReference>
<feature type="region of interest" description="Disordered" evidence="5">
    <location>
        <begin position="392"/>
        <end position="416"/>
    </location>
</feature>
<protein>
    <recommendedName>
        <fullName evidence="6">J domain-containing protein</fullName>
    </recommendedName>
</protein>
<dbReference type="CDD" id="cd06257">
    <property type="entry name" value="DnaJ"/>
    <property type="match status" value="1"/>
</dbReference>
<dbReference type="EMBL" id="LN733620">
    <property type="protein sequence ID" value="CEP17209.1"/>
    <property type="molecule type" value="Genomic_DNA"/>
</dbReference>
<dbReference type="InterPro" id="IPR001623">
    <property type="entry name" value="DnaJ_domain"/>
</dbReference>
<dbReference type="STRING" id="35722.A0A0B7NQE8"/>
<dbReference type="Gene3D" id="2.60.260.20">
    <property type="entry name" value="Urease metallochaperone UreE, N-terminal domain"/>
    <property type="match status" value="2"/>
</dbReference>
<dbReference type="SUPFAM" id="SSF46565">
    <property type="entry name" value="Chaperone J-domain"/>
    <property type="match status" value="1"/>
</dbReference>
<proteinExistence type="predicted"/>
<dbReference type="AlphaFoldDB" id="A0A0B7NQE8"/>
<dbReference type="Proteomes" id="UP000054107">
    <property type="component" value="Unassembled WGS sequence"/>
</dbReference>
<dbReference type="Pfam" id="PF00226">
    <property type="entry name" value="DnaJ"/>
    <property type="match status" value="1"/>
</dbReference>
<feature type="compositionally biased region" description="Pro residues" evidence="5">
    <location>
        <begin position="98"/>
        <end position="107"/>
    </location>
</feature>